<evidence type="ECO:0000256" key="6">
    <source>
        <dbReference type="RuleBase" id="RU362030"/>
    </source>
</evidence>
<dbReference type="GO" id="GO:0008168">
    <property type="term" value="F:methyltransferase activity"/>
    <property type="evidence" value="ECO:0007669"/>
    <property type="project" value="UniProtKB-UniRule"/>
</dbReference>
<dbReference type="Proteomes" id="UP000540412">
    <property type="component" value="Unassembled WGS sequence"/>
</dbReference>
<keyword evidence="5 6" id="KW-0949">S-adenosyl-L-methionine</keyword>
<dbReference type="InterPro" id="IPR007213">
    <property type="entry name" value="Ppm1/Ppm2/Tcmp"/>
</dbReference>
<dbReference type="RefSeq" id="WP_040748711.1">
    <property type="nucleotide sequence ID" value="NZ_JACHIT010000002.1"/>
</dbReference>
<comment type="caution">
    <text evidence="7">The sequence shown here is derived from an EMBL/GenBank/DDBJ whole genome shotgun (WGS) entry which is preliminary data.</text>
</comment>
<gene>
    <name evidence="7" type="ORF">BJY24_004817</name>
</gene>
<reference evidence="7 8" key="1">
    <citation type="submission" date="2020-08" db="EMBL/GenBank/DDBJ databases">
        <title>Sequencing the genomes of 1000 actinobacteria strains.</title>
        <authorList>
            <person name="Klenk H.-P."/>
        </authorList>
    </citation>
    <scope>NUCLEOTIDE SEQUENCE [LARGE SCALE GENOMIC DNA]</scope>
    <source>
        <strain evidence="7 8">DSM 43582</strain>
    </source>
</reference>
<proteinExistence type="inferred from homology"/>
<dbReference type="InterPro" id="IPR011610">
    <property type="entry name" value="SAM_mthyl_Trfase_ML2640-like"/>
</dbReference>
<evidence type="ECO:0000256" key="3">
    <source>
        <dbReference type="ARBA" id="ARBA00022603"/>
    </source>
</evidence>
<dbReference type="SUPFAM" id="SSF53335">
    <property type="entry name" value="S-adenosyl-L-methionine-dependent methyltransferases"/>
    <property type="match status" value="1"/>
</dbReference>
<keyword evidence="3 6" id="KW-0489">Methyltransferase</keyword>
<dbReference type="EC" id="2.1.1.-" evidence="6"/>
<protein>
    <recommendedName>
        <fullName evidence="6">S-adenosyl-L-methionine-dependent methyltransferase</fullName>
        <ecNumber evidence="6">2.1.1.-</ecNumber>
    </recommendedName>
</protein>
<dbReference type="InterPro" id="IPR029063">
    <property type="entry name" value="SAM-dependent_MTases_sf"/>
</dbReference>
<evidence type="ECO:0000256" key="5">
    <source>
        <dbReference type="ARBA" id="ARBA00022691"/>
    </source>
</evidence>
<evidence type="ECO:0000313" key="8">
    <source>
        <dbReference type="Proteomes" id="UP000540412"/>
    </source>
</evidence>
<evidence type="ECO:0000256" key="2">
    <source>
        <dbReference type="ARBA" id="ARBA00008138"/>
    </source>
</evidence>
<comment type="function">
    <text evidence="1 6">Exhibits S-adenosyl-L-methionine-dependent methyltransferase activity.</text>
</comment>
<keyword evidence="8" id="KW-1185">Reference proteome</keyword>
<dbReference type="PANTHER" id="PTHR43619:SF2">
    <property type="entry name" value="S-ADENOSYL-L-METHIONINE-DEPENDENT METHYLTRANSFERASES SUPERFAMILY PROTEIN"/>
    <property type="match status" value="1"/>
</dbReference>
<dbReference type="PANTHER" id="PTHR43619">
    <property type="entry name" value="S-ADENOSYL-L-METHIONINE-DEPENDENT METHYLTRANSFERASE YKTD-RELATED"/>
    <property type="match status" value="1"/>
</dbReference>
<evidence type="ECO:0000256" key="4">
    <source>
        <dbReference type="ARBA" id="ARBA00022679"/>
    </source>
</evidence>
<dbReference type="AlphaFoldDB" id="A0A7W9PH06"/>
<evidence type="ECO:0000256" key="1">
    <source>
        <dbReference type="ARBA" id="ARBA00003907"/>
    </source>
</evidence>
<name>A0A7W9PH06_9NOCA</name>
<dbReference type="Pfam" id="PF04072">
    <property type="entry name" value="LCM"/>
    <property type="match status" value="1"/>
</dbReference>
<dbReference type="Gene3D" id="3.40.50.150">
    <property type="entry name" value="Vaccinia Virus protein VP39"/>
    <property type="match status" value="1"/>
</dbReference>
<dbReference type="GO" id="GO:0032259">
    <property type="term" value="P:methylation"/>
    <property type="evidence" value="ECO:0007669"/>
    <property type="project" value="UniProtKB-KW"/>
</dbReference>
<organism evidence="7 8">
    <name type="scientific">Nocardia transvalensis</name>
    <dbReference type="NCBI Taxonomy" id="37333"/>
    <lineage>
        <taxon>Bacteria</taxon>
        <taxon>Bacillati</taxon>
        <taxon>Actinomycetota</taxon>
        <taxon>Actinomycetes</taxon>
        <taxon>Mycobacteriales</taxon>
        <taxon>Nocardiaceae</taxon>
        <taxon>Nocardia</taxon>
    </lineage>
</organism>
<comment type="similarity">
    <text evidence="2 6">Belongs to the UPF0677 family.</text>
</comment>
<accession>A0A7W9PH06</accession>
<evidence type="ECO:0000313" key="7">
    <source>
        <dbReference type="EMBL" id="MBB5915905.1"/>
    </source>
</evidence>
<keyword evidence="4 7" id="KW-0808">Transferase</keyword>
<dbReference type="EMBL" id="JACHIT010000002">
    <property type="protein sequence ID" value="MBB5915905.1"/>
    <property type="molecule type" value="Genomic_DNA"/>
</dbReference>
<dbReference type="NCBIfam" id="TIGR00027">
    <property type="entry name" value="mthyl_TIGR00027"/>
    <property type="match status" value="1"/>
</dbReference>
<sequence>MSDKHASRTAVMVCQARAVGDGRFGIGRFADPVAAQLLRPDERAVVEQVRAERTPADWRDRIGYGLLEAVVPVLVTRTTVIDEAVRAQGNPQLVVLGAGLDARAWRMPDLAGVEVFEVDHPASQQDKRDRVDGLEPLAKSLTYVPVDFARDSLGDALAQAGHRESLPTTWIWEGVLPYLTQPAVDATLTSLTARSAPASRLIATYSLPNRFHGLGRRILSLSTRLAGRQDPLEHEKTVSAWTPEQMRTLLSHHGFTVTADDDLSPVAEQLGLSSRRWNNLGRVVVADLPKA</sequence>